<accession>A0A8H6NQL4</accession>
<dbReference type="InterPro" id="IPR021514">
    <property type="entry name" value="DUF3176"/>
</dbReference>
<dbReference type="OrthoDB" id="4851205at2759"/>
<organism evidence="3 4">
    <name type="scientific">Colletotrichum musicola</name>
    <dbReference type="NCBI Taxonomy" id="2175873"/>
    <lineage>
        <taxon>Eukaryota</taxon>
        <taxon>Fungi</taxon>
        <taxon>Dikarya</taxon>
        <taxon>Ascomycota</taxon>
        <taxon>Pezizomycotina</taxon>
        <taxon>Sordariomycetes</taxon>
        <taxon>Hypocreomycetidae</taxon>
        <taxon>Glomerellales</taxon>
        <taxon>Glomerellaceae</taxon>
        <taxon>Colletotrichum</taxon>
        <taxon>Colletotrichum orchidearum species complex</taxon>
    </lineage>
</organism>
<evidence type="ECO:0000256" key="2">
    <source>
        <dbReference type="SAM" id="Phobius"/>
    </source>
</evidence>
<dbReference type="Pfam" id="PF11374">
    <property type="entry name" value="DUF3176"/>
    <property type="match status" value="1"/>
</dbReference>
<dbReference type="EMBL" id="WIGM01000097">
    <property type="protein sequence ID" value="KAF6840725.1"/>
    <property type="molecule type" value="Genomic_DNA"/>
</dbReference>
<keyword evidence="2" id="KW-0812">Transmembrane</keyword>
<proteinExistence type="predicted"/>
<dbReference type="AlphaFoldDB" id="A0A8H6NQL4"/>
<comment type="caution">
    <text evidence="3">The sequence shown here is derived from an EMBL/GenBank/DDBJ whole genome shotgun (WGS) entry which is preliminary data.</text>
</comment>
<evidence type="ECO:0000256" key="1">
    <source>
        <dbReference type="SAM" id="MobiDB-lite"/>
    </source>
</evidence>
<keyword evidence="2" id="KW-1133">Transmembrane helix</keyword>
<feature type="compositionally biased region" description="Polar residues" evidence="1">
    <location>
        <begin position="1"/>
        <end position="24"/>
    </location>
</feature>
<feature type="transmembrane region" description="Helical" evidence="2">
    <location>
        <begin position="128"/>
        <end position="152"/>
    </location>
</feature>
<feature type="region of interest" description="Disordered" evidence="1">
    <location>
        <begin position="1"/>
        <end position="51"/>
    </location>
</feature>
<name>A0A8H6NQL4_9PEZI</name>
<sequence length="616" mass="68412">MVRDSLSISWSATMHTQRNASPDTHGNERELVPSHPSPTSPEADDTEAAQVQESLLRGLDDNAESDTEISAIDEQTLHSRTSLEAKSCKSHASSITIAPELAGQDPISDARRRMLHFRRSAGEIFDGWWLETICCLLSIACLAALIVFLGIYDNQSLPELPSGITVNTVIALLSTIARTAFTIPVAEGLSQCKWNWFKQKPRPLRDLDLFDQASRGPWGSLSLLVRTKGWYAKLAATSMCYIRSTKLTDAVEHVMSSPFEFNVSFKQPVCPQSNCTWPRFSTLAICHSVTNITHFIQRKPSGPGLQTDLWLPNGPNMTVLREGDLASDERVVVGSGPMISDYDTDVLNSVIFVYSAIKWSKLFDPQAAEVVFHWCIKTYDAAVENNVLSLQLNQSHTQSRHFNGSHTEMFSPADKNATYIVFQGGVTQRVNDTLRDATTGRASDPCQKRTGSERLQRAMDEIRSTKETKATLAADEETEVILDTDVLWKAINGTAEKYENTILNTTPTVYGTAWKSETYVKVRWAWLTFLIVQVWLSIVILIMVIGETATAGIDIVKSSTLPSLFAINSEAKADLEHKFEEGEPLVEKGHRRVVPWGIGGQLHKVDGKWQLRSAGE</sequence>
<feature type="transmembrane region" description="Helical" evidence="2">
    <location>
        <begin position="524"/>
        <end position="545"/>
    </location>
</feature>
<protein>
    <submittedName>
        <fullName evidence="3">Uncharacterized protein</fullName>
    </submittedName>
</protein>
<evidence type="ECO:0000313" key="4">
    <source>
        <dbReference type="Proteomes" id="UP000639643"/>
    </source>
</evidence>
<dbReference type="Proteomes" id="UP000639643">
    <property type="component" value="Unassembled WGS sequence"/>
</dbReference>
<dbReference type="PANTHER" id="PTHR35394:SF5">
    <property type="entry name" value="DUF3176 DOMAIN-CONTAINING PROTEIN"/>
    <property type="match status" value="1"/>
</dbReference>
<gene>
    <name evidence="3" type="ORF">CMUS01_03822</name>
</gene>
<evidence type="ECO:0000313" key="3">
    <source>
        <dbReference type="EMBL" id="KAF6840725.1"/>
    </source>
</evidence>
<dbReference type="PANTHER" id="PTHR35394">
    <property type="entry name" value="DUF3176 DOMAIN-CONTAINING PROTEIN"/>
    <property type="match status" value="1"/>
</dbReference>
<keyword evidence="4" id="KW-1185">Reference proteome</keyword>
<reference evidence="3" key="1">
    <citation type="journal article" date="2020" name="Phytopathology">
        <title>Genome Sequence Resources of Colletotrichum truncatum, C. plurivorum, C. musicola, and C. sojae: Four Species Pathogenic to Soybean (Glycine max).</title>
        <authorList>
            <person name="Rogerio F."/>
            <person name="Boufleur T.R."/>
            <person name="Ciampi-Guillardi M."/>
            <person name="Sukno S.A."/>
            <person name="Thon M.R."/>
            <person name="Massola Junior N.S."/>
            <person name="Baroncelli R."/>
        </authorList>
    </citation>
    <scope>NUCLEOTIDE SEQUENCE</scope>
    <source>
        <strain evidence="3">LFN0074</strain>
    </source>
</reference>
<keyword evidence="2" id="KW-0472">Membrane</keyword>
<feature type="transmembrane region" description="Helical" evidence="2">
    <location>
        <begin position="164"/>
        <end position="186"/>
    </location>
</feature>